<evidence type="ECO:0000313" key="2">
    <source>
        <dbReference type="Proteomes" id="UP001056120"/>
    </source>
</evidence>
<keyword evidence="2" id="KW-1185">Reference proteome</keyword>
<sequence>MDAERRTMEQQIRDLQDQLRDLTLISISRLSWNGMRWNKKGKRYLVVFGRDKLVKKDAYACPTVSGLTNSVALRVWLRLALRVWLWLALRVCPGME</sequence>
<proteinExistence type="predicted"/>
<reference evidence="2" key="1">
    <citation type="journal article" date="2022" name="Mol. Ecol. Resour.">
        <title>The genomes of chicory, endive, great burdock and yacon provide insights into Asteraceae palaeo-polyploidization history and plant inulin production.</title>
        <authorList>
            <person name="Fan W."/>
            <person name="Wang S."/>
            <person name="Wang H."/>
            <person name="Wang A."/>
            <person name="Jiang F."/>
            <person name="Liu H."/>
            <person name="Zhao H."/>
            <person name="Xu D."/>
            <person name="Zhang Y."/>
        </authorList>
    </citation>
    <scope>NUCLEOTIDE SEQUENCE [LARGE SCALE GENOMIC DNA]</scope>
    <source>
        <strain evidence="2">cv. Yunnan</strain>
    </source>
</reference>
<dbReference type="Proteomes" id="UP001056120">
    <property type="component" value="Linkage Group LG25"/>
</dbReference>
<gene>
    <name evidence="1" type="ORF">L1987_75288</name>
</gene>
<reference evidence="1 2" key="2">
    <citation type="journal article" date="2022" name="Mol. Ecol. Resour.">
        <title>The genomes of chicory, endive, great burdock and yacon provide insights into Asteraceae paleo-polyploidization history and plant inulin production.</title>
        <authorList>
            <person name="Fan W."/>
            <person name="Wang S."/>
            <person name="Wang H."/>
            <person name="Wang A."/>
            <person name="Jiang F."/>
            <person name="Liu H."/>
            <person name="Zhao H."/>
            <person name="Xu D."/>
            <person name="Zhang Y."/>
        </authorList>
    </citation>
    <scope>NUCLEOTIDE SEQUENCE [LARGE SCALE GENOMIC DNA]</scope>
    <source>
        <strain evidence="2">cv. Yunnan</strain>
        <tissue evidence="1">Leaves</tissue>
    </source>
</reference>
<protein>
    <submittedName>
        <fullName evidence="1">Uncharacterized protein</fullName>
    </submittedName>
</protein>
<comment type="caution">
    <text evidence="1">The sequence shown here is derived from an EMBL/GenBank/DDBJ whole genome shotgun (WGS) entry which is preliminary data.</text>
</comment>
<dbReference type="EMBL" id="CM042042">
    <property type="protein sequence ID" value="KAI3705057.1"/>
    <property type="molecule type" value="Genomic_DNA"/>
</dbReference>
<evidence type="ECO:0000313" key="1">
    <source>
        <dbReference type="EMBL" id="KAI3705057.1"/>
    </source>
</evidence>
<name>A0ACB9A5E2_9ASTR</name>
<organism evidence="1 2">
    <name type="scientific">Smallanthus sonchifolius</name>
    <dbReference type="NCBI Taxonomy" id="185202"/>
    <lineage>
        <taxon>Eukaryota</taxon>
        <taxon>Viridiplantae</taxon>
        <taxon>Streptophyta</taxon>
        <taxon>Embryophyta</taxon>
        <taxon>Tracheophyta</taxon>
        <taxon>Spermatophyta</taxon>
        <taxon>Magnoliopsida</taxon>
        <taxon>eudicotyledons</taxon>
        <taxon>Gunneridae</taxon>
        <taxon>Pentapetalae</taxon>
        <taxon>asterids</taxon>
        <taxon>campanulids</taxon>
        <taxon>Asterales</taxon>
        <taxon>Asteraceae</taxon>
        <taxon>Asteroideae</taxon>
        <taxon>Heliantheae alliance</taxon>
        <taxon>Millerieae</taxon>
        <taxon>Smallanthus</taxon>
    </lineage>
</organism>
<accession>A0ACB9A5E2</accession>